<organism evidence="1 2">
    <name type="scientific">Hominisplanchenecus murintestinalis</name>
    <dbReference type="NCBI Taxonomy" id="2941517"/>
    <lineage>
        <taxon>Bacteria</taxon>
        <taxon>Bacillati</taxon>
        <taxon>Bacillota</taxon>
        <taxon>Clostridia</taxon>
        <taxon>Lachnospirales</taxon>
        <taxon>Lachnospiraceae</taxon>
        <taxon>Hominisplanchenecus</taxon>
    </lineage>
</organism>
<reference evidence="1" key="1">
    <citation type="submission" date="2019-04" db="EMBL/GenBank/DDBJ databases">
        <title>Microbes associate with the intestines of laboratory mice.</title>
        <authorList>
            <person name="Navarre W."/>
            <person name="Wong E."/>
            <person name="Huang K."/>
            <person name="Tropini C."/>
            <person name="Ng K."/>
            <person name="Yu B."/>
        </authorList>
    </citation>
    <scope>NUCLEOTIDE SEQUENCE</scope>
    <source>
        <strain evidence="1">NM72_1-8</strain>
    </source>
</reference>
<comment type="caution">
    <text evidence="1">The sequence shown here is derived from an EMBL/GenBank/DDBJ whole genome shotgun (WGS) entry which is preliminary data.</text>
</comment>
<evidence type="ECO:0000313" key="2">
    <source>
        <dbReference type="Proteomes" id="UP000307720"/>
    </source>
</evidence>
<protein>
    <submittedName>
        <fullName evidence="1">Stage III sporulation protein AD</fullName>
    </submittedName>
</protein>
<dbReference type="Proteomes" id="UP000307720">
    <property type="component" value="Unassembled WGS sequence"/>
</dbReference>
<evidence type="ECO:0000313" key="1">
    <source>
        <dbReference type="EMBL" id="TGX97620.1"/>
    </source>
</evidence>
<keyword evidence="2" id="KW-1185">Reference proteome</keyword>
<sequence length="126" mass="13649">MLKIAMFGIAGILTALLLKEVKPAFTVFISMAVCLLIFFYAVSKLSYLKDTLSGLKEYVDLGDSYLASLMKIMGITYISDFSANLCRDAGYLAIAGQIEFFGKISILTISTPIILALLDTIAGFLA</sequence>
<gene>
    <name evidence="1" type="ORF">E5357_11775</name>
</gene>
<dbReference type="EMBL" id="SRZB01000028">
    <property type="protein sequence ID" value="TGX97620.1"/>
    <property type="molecule type" value="Genomic_DNA"/>
</dbReference>
<proteinExistence type="predicted"/>
<accession>A0AC61QXD8</accession>
<name>A0AC61QXD8_9FIRM</name>